<evidence type="ECO:0000256" key="3">
    <source>
        <dbReference type="HAMAP-Rule" id="MF_02225"/>
    </source>
</evidence>
<evidence type="ECO:0000259" key="5">
    <source>
        <dbReference type="Pfam" id="PF02441"/>
    </source>
</evidence>
<feature type="binding site" evidence="3">
    <location>
        <position position="281"/>
    </location>
    <ligand>
        <name>CTP</name>
        <dbReference type="ChEBI" id="CHEBI:37563"/>
    </ligand>
</feature>
<feature type="binding site" evidence="3">
    <location>
        <position position="344"/>
    </location>
    <ligand>
        <name>CTP</name>
        <dbReference type="ChEBI" id="CHEBI:37563"/>
    </ligand>
</feature>
<comment type="pathway">
    <text evidence="3 4">Cofactor biosynthesis; coenzyme A biosynthesis; CoA from (R)-pantothenate: step 2/5.</text>
</comment>
<dbReference type="KEGG" id="nva:G3M78_10445"/>
<dbReference type="GO" id="GO:0046872">
    <property type="term" value="F:metal ion binding"/>
    <property type="evidence" value="ECO:0007669"/>
    <property type="project" value="UniProtKB-KW"/>
</dbReference>
<dbReference type="EMBL" id="CP048620">
    <property type="protein sequence ID" value="QPJ65786.1"/>
    <property type="molecule type" value="Genomic_DNA"/>
</dbReference>
<dbReference type="GO" id="GO:0015937">
    <property type="term" value="P:coenzyme A biosynthetic process"/>
    <property type="evidence" value="ECO:0007669"/>
    <property type="project" value="UniProtKB-UniRule"/>
</dbReference>
<comment type="caution">
    <text evidence="3">Lacks conserved residue(s) required for the propagation of feature annotation.</text>
</comment>
<evidence type="ECO:0000259" key="6">
    <source>
        <dbReference type="Pfam" id="PF04127"/>
    </source>
</evidence>
<dbReference type="GO" id="GO:0015941">
    <property type="term" value="P:pantothenate catabolic process"/>
    <property type="evidence" value="ECO:0007669"/>
    <property type="project" value="InterPro"/>
</dbReference>
<organism evidence="7 8">
    <name type="scientific">Candidatus Nitrohelix vancouverensis</name>
    <dbReference type="NCBI Taxonomy" id="2705534"/>
    <lineage>
        <taxon>Bacteria</taxon>
        <taxon>Pseudomonadati</taxon>
        <taxon>Nitrospinota/Tectimicrobiota group</taxon>
        <taxon>Nitrospinota</taxon>
        <taxon>Nitrospinia</taxon>
        <taxon>Nitrospinales</taxon>
        <taxon>Nitrospinaceae</taxon>
        <taxon>Candidatus Nitrohelix</taxon>
    </lineage>
</organism>
<comment type="catalytic activity">
    <reaction evidence="3 4">
        <text>N-[(R)-4-phosphopantothenoyl]-L-cysteine + H(+) = (R)-4'-phosphopantetheine + CO2</text>
        <dbReference type="Rhea" id="RHEA:16793"/>
        <dbReference type="ChEBI" id="CHEBI:15378"/>
        <dbReference type="ChEBI" id="CHEBI:16526"/>
        <dbReference type="ChEBI" id="CHEBI:59458"/>
        <dbReference type="ChEBI" id="CHEBI:61723"/>
        <dbReference type="EC" id="4.1.1.36"/>
    </reaction>
</comment>
<dbReference type="PANTHER" id="PTHR14359">
    <property type="entry name" value="HOMO-OLIGOMERIC FLAVIN CONTAINING CYS DECARBOXYLASE FAMILY"/>
    <property type="match status" value="1"/>
</dbReference>
<proteinExistence type="inferred from homology"/>
<feature type="binding site" evidence="3">
    <location>
        <position position="326"/>
    </location>
    <ligand>
        <name>CTP</name>
        <dbReference type="ChEBI" id="CHEBI:37563"/>
    </ligand>
</feature>
<dbReference type="PROSITE" id="PS51257">
    <property type="entry name" value="PROKAR_LIPOPROTEIN"/>
    <property type="match status" value="1"/>
</dbReference>
<feature type="region of interest" description="Phosphopantothenate--cysteine ligase" evidence="3">
    <location>
        <begin position="193"/>
        <end position="403"/>
    </location>
</feature>
<keyword evidence="3 4" id="KW-0288">FMN</keyword>
<comment type="function">
    <text evidence="4">Catalyzes two steps in the biosynthesis of coenzyme A. In the first step cysteine is conjugated to 4'-phosphopantothenate to form 4-phosphopantothenoylcysteine, in the latter compound is decarboxylated to form 4'-phosphopantotheine.</text>
</comment>
<feature type="binding site" evidence="3">
    <location>
        <position position="291"/>
    </location>
    <ligand>
        <name>CTP</name>
        <dbReference type="ChEBI" id="CHEBI:37563"/>
    </ligand>
</feature>
<comment type="cofactor">
    <cofactor evidence="3">
        <name>FMN</name>
        <dbReference type="ChEBI" id="CHEBI:58210"/>
    </cofactor>
    <text evidence="3">Binds 1 FMN per subunit.</text>
</comment>
<comment type="similarity">
    <text evidence="3 4">In the N-terminal section; belongs to the HFCD (homo-oligomeric flavin containing Cys decarboxylase) superfamily.</text>
</comment>
<dbReference type="InterPro" id="IPR036551">
    <property type="entry name" value="Flavin_trans-like"/>
</dbReference>
<comment type="catalytic activity">
    <reaction evidence="3 4">
        <text>(R)-4'-phosphopantothenate + L-cysteine + CTP = N-[(R)-4-phosphopantothenoyl]-L-cysteine + CMP + diphosphate + H(+)</text>
        <dbReference type="Rhea" id="RHEA:19397"/>
        <dbReference type="ChEBI" id="CHEBI:10986"/>
        <dbReference type="ChEBI" id="CHEBI:15378"/>
        <dbReference type="ChEBI" id="CHEBI:33019"/>
        <dbReference type="ChEBI" id="CHEBI:35235"/>
        <dbReference type="ChEBI" id="CHEBI:37563"/>
        <dbReference type="ChEBI" id="CHEBI:59458"/>
        <dbReference type="ChEBI" id="CHEBI:60377"/>
        <dbReference type="EC" id="6.3.2.5"/>
    </reaction>
</comment>
<feature type="active site" description="Proton donor" evidence="3">
    <location>
        <position position="160"/>
    </location>
</feature>
<reference evidence="8" key="1">
    <citation type="submission" date="2020-02" db="EMBL/GenBank/DDBJ databases">
        <title>Genomic and physiological characterization of two novel Nitrospinaceae genera.</title>
        <authorList>
            <person name="Mueller A.J."/>
            <person name="Jung M.-Y."/>
            <person name="Strachan C.R."/>
            <person name="Herbold C.W."/>
            <person name="Kirkegaard R.H."/>
            <person name="Daims H."/>
        </authorList>
    </citation>
    <scope>NUCLEOTIDE SEQUENCE [LARGE SCALE GENOMIC DNA]</scope>
</reference>
<dbReference type="HAMAP" id="MF_02225">
    <property type="entry name" value="CoaBC"/>
    <property type="match status" value="1"/>
</dbReference>
<dbReference type="InterPro" id="IPR005252">
    <property type="entry name" value="CoaBC"/>
</dbReference>
<feature type="domain" description="DNA/pantothenate metabolism flavoprotein C-terminal" evidence="6">
    <location>
        <begin position="188"/>
        <end position="397"/>
    </location>
</feature>
<dbReference type="SUPFAM" id="SSF102645">
    <property type="entry name" value="CoaB-like"/>
    <property type="match status" value="1"/>
</dbReference>
<keyword evidence="3" id="KW-0511">Multifunctional enzyme</keyword>
<evidence type="ECO:0000256" key="2">
    <source>
        <dbReference type="ARBA" id="ARBA00023239"/>
    </source>
</evidence>
<feature type="binding site" evidence="3">
    <location>
        <position position="340"/>
    </location>
    <ligand>
        <name>CTP</name>
        <dbReference type="ChEBI" id="CHEBI:37563"/>
    </ligand>
</feature>
<dbReference type="Gene3D" id="3.40.50.1950">
    <property type="entry name" value="Flavin prenyltransferase-like"/>
    <property type="match status" value="1"/>
</dbReference>
<sequence length="403" mass="42448">MAGELKGKNIALGVAGGIACYKAAELLRLLAKEGAGVYVTMSQNAHRFVAPLTFEALSGNRVYDAIFESDASSSMEHIKMSETADLLLVAPATASSLGKMANGLADDALSSLFISFRGPVVVCPAMNDGMYANPAVQANLKTLKERGVHVVEPDTGELACGSIGPGRLAELERIVAETKGILNAKEDLSGLRFLVTAGPTREFLDPVRYISNPSSGKMGYALAEQARQRGAQVDLISGPVQLEAPSGVTVHPCVTAAEMQQQVQKRFGDCDVLIMTAAVGDFAPDLVQKEKMKKAGGDPLTLTLRQTVDILKEAGNAKTHQYVVGFAAETQNIVESAKEKLVNKGADMIVANDVSAPGIGFQSDANQVTLVFKDGSVTPLALASKRDIANAILDHLLPLLSKG</sequence>
<dbReference type="Pfam" id="PF04127">
    <property type="entry name" value="DFP"/>
    <property type="match status" value="1"/>
</dbReference>
<dbReference type="EC" id="4.1.1.36" evidence="3"/>
<comment type="function">
    <text evidence="3">Catalyzes two sequential steps in the biosynthesis of coenzyme A. In the first step cysteine is conjugated to 4'-phosphopantothenate to form 4-phosphopantothenoylcysteine. In the second step the latter compound is decarboxylated to form 4'-phosphopantotheine.</text>
</comment>
<protein>
    <recommendedName>
        <fullName evidence="3">Coenzyme A biosynthesis bifunctional protein CoaBC</fullName>
    </recommendedName>
    <alternativeName>
        <fullName evidence="3">DNA/pantothenate metabolism flavoprotein</fullName>
    </alternativeName>
    <alternativeName>
        <fullName evidence="3">Phosphopantothenoylcysteine synthetase/decarboxylase</fullName>
        <shortName evidence="3">PPCS-PPCDC</shortName>
    </alternativeName>
    <domain>
        <recommendedName>
            <fullName evidence="3">Phosphopantothenoylcysteine decarboxylase</fullName>
            <shortName evidence="3">PPC decarboxylase</shortName>
            <shortName evidence="3">PPC-DC</shortName>
            <ecNumber evidence="3">4.1.1.36</ecNumber>
        </recommendedName>
        <alternativeName>
            <fullName evidence="3">CoaC</fullName>
        </alternativeName>
    </domain>
    <domain>
        <recommendedName>
            <fullName evidence="3">Phosphopantothenate--cysteine ligase</fullName>
            <ecNumber evidence="3">6.3.2.5</ecNumber>
        </recommendedName>
        <alternativeName>
            <fullName evidence="3">CoaB</fullName>
        </alternativeName>
        <alternativeName>
            <fullName evidence="3">Phosphopantothenoylcysteine synthetase</fullName>
            <shortName evidence="3">PPC synthetase</shortName>
            <shortName evidence="3">PPC-S</shortName>
        </alternativeName>
    </domain>
</protein>
<dbReference type="Proteomes" id="UP000594464">
    <property type="component" value="Chromosome"/>
</dbReference>
<dbReference type="EC" id="6.3.2.5" evidence="3"/>
<evidence type="ECO:0000256" key="4">
    <source>
        <dbReference type="RuleBase" id="RU364078"/>
    </source>
</evidence>
<dbReference type="UniPathway" id="UPA00241">
    <property type="reaction ID" value="UER00353"/>
</dbReference>
<dbReference type="NCBIfam" id="TIGR00521">
    <property type="entry name" value="coaBC_dfp"/>
    <property type="match status" value="1"/>
</dbReference>
<name>A0A7T0C3E1_9BACT</name>
<keyword evidence="3" id="KW-0479">Metal-binding</keyword>
<dbReference type="Gene3D" id="3.40.50.10300">
    <property type="entry name" value="CoaB-like"/>
    <property type="match status" value="1"/>
</dbReference>
<evidence type="ECO:0000313" key="7">
    <source>
        <dbReference type="EMBL" id="QPJ65786.1"/>
    </source>
</evidence>
<dbReference type="InterPro" id="IPR003382">
    <property type="entry name" value="Flavoprotein"/>
</dbReference>
<keyword evidence="3" id="KW-0460">Magnesium</keyword>
<dbReference type="GO" id="GO:0010181">
    <property type="term" value="F:FMN binding"/>
    <property type="evidence" value="ECO:0007669"/>
    <property type="project" value="UniProtKB-UniRule"/>
</dbReference>
<evidence type="ECO:0000256" key="1">
    <source>
        <dbReference type="ARBA" id="ARBA00022793"/>
    </source>
</evidence>
<gene>
    <name evidence="3 7" type="primary">coaBC</name>
    <name evidence="7" type="ORF">G3M78_10445</name>
</gene>
<accession>A0A7T0C3E1</accession>
<dbReference type="InterPro" id="IPR035929">
    <property type="entry name" value="CoaB-like_sf"/>
</dbReference>
<dbReference type="GO" id="GO:0071513">
    <property type="term" value="C:phosphopantothenoylcysteine decarboxylase complex"/>
    <property type="evidence" value="ECO:0007669"/>
    <property type="project" value="TreeGrafter"/>
</dbReference>
<dbReference type="Pfam" id="PF02441">
    <property type="entry name" value="Flavoprotein"/>
    <property type="match status" value="1"/>
</dbReference>
<keyword evidence="1 3" id="KW-0210">Decarboxylase</keyword>
<evidence type="ECO:0000313" key="8">
    <source>
        <dbReference type="Proteomes" id="UP000594464"/>
    </source>
</evidence>
<dbReference type="AlphaFoldDB" id="A0A7T0C3E1"/>
<comment type="cofactor">
    <cofactor evidence="3">
        <name>Mg(2+)</name>
        <dbReference type="ChEBI" id="CHEBI:18420"/>
    </cofactor>
</comment>
<feature type="region of interest" description="Phosphopantothenoylcysteine decarboxylase" evidence="3">
    <location>
        <begin position="1"/>
        <end position="192"/>
    </location>
</feature>
<comment type="similarity">
    <text evidence="3 4">In the C-terminal section; belongs to the PPC synthetase family.</text>
</comment>
<dbReference type="GO" id="GO:0004632">
    <property type="term" value="F:phosphopantothenate--cysteine ligase activity"/>
    <property type="evidence" value="ECO:0007669"/>
    <property type="project" value="UniProtKB-UniRule"/>
</dbReference>
<keyword evidence="3 4" id="KW-0285">Flavoprotein</keyword>
<comment type="pathway">
    <text evidence="3 4">Cofactor biosynthesis; coenzyme A biosynthesis; CoA from (R)-pantothenate: step 3/5.</text>
</comment>
<feature type="domain" description="Flavoprotein" evidence="5">
    <location>
        <begin position="8"/>
        <end position="178"/>
    </location>
</feature>
<dbReference type="InterPro" id="IPR007085">
    <property type="entry name" value="DNA/pantothenate-metab_flavo_C"/>
</dbReference>
<dbReference type="GO" id="GO:0004633">
    <property type="term" value="F:phosphopantothenoylcysteine decarboxylase activity"/>
    <property type="evidence" value="ECO:0007669"/>
    <property type="project" value="UniProtKB-UniRule"/>
</dbReference>
<keyword evidence="3 4" id="KW-0436">Ligase</keyword>
<dbReference type="PANTHER" id="PTHR14359:SF6">
    <property type="entry name" value="PHOSPHOPANTOTHENOYLCYSTEINE DECARBOXYLASE"/>
    <property type="match status" value="1"/>
</dbReference>
<keyword evidence="2 3" id="KW-0456">Lyase</keyword>
<dbReference type="SUPFAM" id="SSF52507">
    <property type="entry name" value="Homo-oligomeric flavin-containing Cys decarboxylases, HFCD"/>
    <property type="match status" value="1"/>
</dbReference>